<evidence type="ECO:0000256" key="3">
    <source>
        <dbReference type="ARBA" id="ARBA00022723"/>
    </source>
</evidence>
<sequence>MSLSSLSSNQHQKQQQEGRRQQAVINTPSSSSSTTDQQPQQQRPPPQKYHGSCHCVDTTYTAVFDFPADGLTKCNCSICLKANYLAATPLPGTFELLTPEEGESALTDYTFGKRTMHHFFCPRCGVRCFLRGSYVGEGGEVVEFVGVNAVTLDGRCIINMIFMAASKILCLLLVATSVKATARPSNYSKNSSTSQKWPWINAKNFKVAAALQQINLAKEEGVNLIAFPELYFPGFPTALNYNYTPTDVGYYVNQSISISGPEYARLTSAIQAAGLYAVLSFSERAGDAIYIGQTLVDPSGATIKHHRKLRPSGSERNVFSDGDTSSLRVTPTPYGRIGMLSCWEHLHQTMALPMHAQLEHIHVGSFPYVGEDVASTQWWDRADTALAMARIYSVDGHVFTVMPAIGKATIFAAGGVPLNSSDVYADFEALPFVTATVDASAFDLSQTYDVDGEFSWAALKQMEEALPAYIPRVGSAFFEHVVNAIEVITSRIVTTFA</sequence>
<dbReference type="SUPFAM" id="SSF56317">
    <property type="entry name" value="Carbon-nitrogen hydrolase"/>
    <property type="match status" value="1"/>
</dbReference>
<dbReference type="Pfam" id="PF00795">
    <property type="entry name" value="CN_hydrolase"/>
    <property type="match status" value="1"/>
</dbReference>
<evidence type="ECO:0000313" key="8">
    <source>
        <dbReference type="EMBL" id="KAH7058601.1"/>
    </source>
</evidence>
<comment type="similarity">
    <text evidence="1">Belongs to the Gfa family.</text>
</comment>
<evidence type="ECO:0000313" key="9">
    <source>
        <dbReference type="Proteomes" id="UP000774617"/>
    </source>
</evidence>
<dbReference type="PROSITE" id="PS51891">
    <property type="entry name" value="CENP_V_GFA"/>
    <property type="match status" value="1"/>
</dbReference>
<keyword evidence="8" id="KW-0378">Hydrolase</keyword>
<dbReference type="InterPro" id="IPR044149">
    <property type="entry name" value="Nitrilases_CHs"/>
</dbReference>
<evidence type="ECO:0000256" key="1">
    <source>
        <dbReference type="ARBA" id="ARBA00005495"/>
    </source>
</evidence>
<dbReference type="Proteomes" id="UP000774617">
    <property type="component" value="Unassembled WGS sequence"/>
</dbReference>
<dbReference type="PANTHER" id="PTHR46044">
    <property type="entry name" value="NITRILASE"/>
    <property type="match status" value="1"/>
</dbReference>
<evidence type="ECO:0000259" key="6">
    <source>
        <dbReference type="PROSITE" id="PS50263"/>
    </source>
</evidence>
<dbReference type="EMBL" id="JAGTJR010000006">
    <property type="protein sequence ID" value="KAH7058601.1"/>
    <property type="molecule type" value="Genomic_DNA"/>
</dbReference>
<dbReference type="InterPro" id="IPR006913">
    <property type="entry name" value="CENP-V/GFA"/>
</dbReference>
<protein>
    <submittedName>
        <fullName evidence="8">Carbon-nitrogen hydrolase</fullName>
    </submittedName>
</protein>
<evidence type="ECO:0000256" key="5">
    <source>
        <dbReference type="SAM" id="MobiDB-lite"/>
    </source>
</evidence>
<gene>
    <name evidence="8" type="ORF">B0J12DRAFT_772053</name>
</gene>
<evidence type="ECO:0000256" key="2">
    <source>
        <dbReference type="ARBA" id="ARBA00008129"/>
    </source>
</evidence>
<comment type="similarity">
    <text evidence="2">Belongs to the carbon-nitrogen hydrolase superfamily. Nitrilase family.</text>
</comment>
<reference evidence="8 9" key="1">
    <citation type="journal article" date="2021" name="Nat. Commun.">
        <title>Genetic determinants of endophytism in the Arabidopsis root mycobiome.</title>
        <authorList>
            <person name="Mesny F."/>
            <person name="Miyauchi S."/>
            <person name="Thiergart T."/>
            <person name="Pickel B."/>
            <person name="Atanasova L."/>
            <person name="Karlsson M."/>
            <person name="Huettel B."/>
            <person name="Barry K.W."/>
            <person name="Haridas S."/>
            <person name="Chen C."/>
            <person name="Bauer D."/>
            <person name="Andreopoulos W."/>
            <person name="Pangilinan J."/>
            <person name="LaButti K."/>
            <person name="Riley R."/>
            <person name="Lipzen A."/>
            <person name="Clum A."/>
            <person name="Drula E."/>
            <person name="Henrissat B."/>
            <person name="Kohler A."/>
            <person name="Grigoriev I.V."/>
            <person name="Martin F.M."/>
            <person name="Hacquard S."/>
        </authorList>
    </citation>
    <scope>NUCLEOTIDE SEQUENCE [LARGE SCALE GENOMIC DNA]</scope>
    <source>
        <strain evidence="8 9">MPI-SDFR-AT-0080</strain>
    </source>
</reference>
<evidence type="ECO:0000259" key="7">
    <source>
        <dbReference type="PROSITE" id="PS51891"/>
    </source>
</evidence>
<dbReference type="InterPro" id="IPR011057">
    <property type="entry name" value="Mss4-like_sf"/>
</dbReference>
<keyword evidence="4" id="KW-0862">Zinc</keyword>
<dbReference type="SUPFAM" id="SSF51316">
    <property type="entry name" value="Mss4-like"/>
    <property type="match status" value="1"/>
</dbReference>
<dbReference type="InterPro" id="IPR003010">
    <property type="entry name" value="C-N_Hydrolase"/>
</dbReference>
<dbReference type="GO" id="GO:0016787">
    <property type="term" value="F:hydrolase activity"/>
    <property type="evidence" value="ECO:0007669"/>
    <property type="project" value="UniProtKB-KW"/>
</dbReference>
<comment type="caution">
    <text evidence="8">The sequence shown here is derived from an EMBL/GenBank/DDBJ whole genome shotgun (WGS) entry which is preliminary data.</text>
</comment>
<proteinExistence type="inferred from homology"/>
<feature type="domain" description="CENP-V/GFA" evidence="7">
    <location>
        <begin position="49"/>
        <end position="163"/>
    </location>
</feature>
<evidence type="ECO:0000256" key="4">
    <source>
        <dbReference type="ARBA" id="ARBA00022833"/>
    </source>
</evidence>
<keyword evidence="9" id="KW-1185">Reference proteome</keyword>
<dbReference type="PROSITE" id="PS50263">
    <property type="entry name" value="CN_HYDROLASE"/>
    <property type="match status" value="1"/>
</dbReference>
<accession>A0ABQ8GJN2</accession>
<keyword evidence="3" id="KW-0479">Metal-binding</keyword>
<dbReference type="PANTHER" id="PTHR46044:SF1">
    <property type="entry name" value="CN HYDROLASE DOMAIN-CONTAINING PROTEIN"/>
    <property type="match status" value="1"/>
</dbReference>
<organism evidence="8 9">
    <name type="scientific">Macrophomina phaseolina</name>
    <dbReference type="NCBI Taxonomy" id="35725"/>
    <lineage>
        <taxon>Eukaryota</taxon>
        <taxon>Fungi</taxon>
        <taxon>Dikarya</taxon>
        <taxon>Ascomycota</taxon>
        <taxon>Pezizomycotina</taxon>
        <taxon>Dothideomycetes</taxon>
        <taxon>Dothideomycetes incertae sedis</taxon>
        <taxon>Botryosphaeriales</taxon>
        <taxon>Botryosphaeriaceae</taxon>
        <taxon>Macrophomina</taxon>
    </lineage>
</organism>
<feature type="domain" description="CN hydrolase" evidence="6">
    <location>
        <begin position="187"/>
        <end position="472"/>
    </location>
</feature>
<dbReference type="InterPro" id="IPR036526">
    <property type="entry name" value="C-N_Hydrolase_sf"/>
</dbReference>
<name>A0ABQ8GJN2_9PEZI</name>
<feature type="compositionally biased region" description="Low complexity" evidence="5">
    <location>
        <begin position="27"/>
        <end position="41"/>
    </location>
</feature>
<feature type="region of interest" description="Disordered" evidence="5">
    <location>
        <begin position="1"/>
        <end position="50"/>
    </location>
</feature>
<dbReference type="Pfam" id="PF04828">
    <property type="entry name" value="GFA"/>
    <property type="match status" value="1"/>
</dbReference>
<dbReference type="Gene3D" id="2.170.150.70">
    <property type="match status" value="1"/>
</dbReference>
<dbReference type="Gene3D" id="3.60.110.10">
    <property type="entry name" value="Carbon-nitrogen hydrolase"/>
    <property type="match status" value="1"/>
</dbReference>